<feature type="non-terminal residue" evidence="3">
    <location>
        <position position="63"/>
    </location>
</feature>
<feature type="domain" description="DUF4817" evidence="2">
    <location>
        <begin position="3"/>
        <end position="41"/>
    </location>
</feature>
<sequence length="63" mass="7100">MSGKTLKTVNEAFQDEYPDDEIPARQTIYRLATKFDETGSMEDAPRSGRPTSITTEENMELVS</sequence>
<gene>
    <name evidence="3" type="ORF">OTI717_LOCUS42097</name>
</gene>
<dbReference type="Pfam" id="PF16087">
    <property type="entry name" value="DUF4817"/>
    <property type="match status" value="1"/>
</dbReference>
<evidence type="ECO:0000313" key="4">
    <source>
        <dbReference type="Proteomes" id="UP000663823"/>
    </source>
</evidence>
<dbReference type="EMBL" id="CAJOAX010047714">
    <property type="protein sequence ID" value="CAF4302859.1"/>
    <property type="molecule type" value="Genomic_DNA"/>
</dbReference>
<name>A0A820I7Y4_9BILA</name>
<dbReference type="InterPro" id="IPR032135">
    <property type="entry name" value="DUF4817"/>
</dbReference>
<organism evidence="3 4">
    <name type="scientific">Rotaria sordida</name>
    <dbReference type="NCBI Taxonomy" id="392033"/>
    <lineage>
        <taxon>Eukaryota</taxon>
        <taxon>Metazoa</taxon>
        <taxon>Spiralia</taxon>
        <taxon>Gnathifera</taxon>
        <taxon>Rotifera</taxon>
        <taxon>Eurotatoria</taxon>
        <taxon>Bdelloidea</taxon>
        <taxon>Philodinida</taxon>
        <taxon>Philodinidae</taxon>
        <taxon>Rotaria</taxon>
    </lineage>
</organism>
<accession>A0A820I7Y4</accession>
<protein>
    <recommendedName>
        <fullName evidence="2">DUF4817 domain-containing protein</fullName>
    </recommendedName>
</protein>
<proteinExistence type="predicted"/>
<reference evidence="3" key="1">
    <citation type="submission" date="2021-02" db="EMBL/GenBank/DDBJ databases">
        <authorList>
            <person name="Nowell W R."/>
        </authorList>
    </citation>
    <scope>NUCLEOTIDE SEQUENCE</scope>
</reference>
<evidence type="ECO:0000256" key="1">
    <source>
        <dbReference type="SAM" id="MobiDB-lite"/>
    </source>
</evidence>
<comment type="caution">
    <text evidence="3">The sequence shown here is derived from an EMBL/GenBank/DDBJ whole genome shotgun (WGS) entry which is preliminary data.</text>
</comment>
<feature type="region of interest" description="Disordered" evidence="1">
    <location>
        <begin position="36"/>
        <end position="63"/>
    </location>
</feature>
<evidence type="ECO:0000259" key="2">
    <source>
        <dbReference type="Pfam" id="PF16087"/>
    </source>
</evidence>
<dbReference type="Proteomes" id="UP000663823">
    <property type="component" value="Unassembled WGS sequence"/>
</dbReference>
<evidence type="ECO:0000313" key="3">
    <source>
        <dbReference type="EMBL" id="CAF4302859.1"/>
    </source>
</evidence>
<dbReference type="AlphaFoldDB" id="A0A820I7Y4"/>